<dbReference type="KEGG" id="acae:HYG86_14360"/>
<protein>
    <submittedName>
        <fullName evidence="2">Uncharacterized protein</fullName>
    </submittedName>
</protein>
<dbReference type="EMBL" id="CP058559">
    <property type="protein sequence ID" value="QNO15865.1"/>
    <property type="molecule type" value="Genomic_DNA"/>
</dbReference>
<sequence>MAFVKNKARVLLVLILIISLNMMGCSNQPINDTESKGSVEKEENNETYIINSHEIEQTQNFKGVDHQVGRGPGTDKYEGYYLVKRGFGYGITGTRTQEDMWVKYPDRTYGCVTQEEYDKVFAKIEAAVEDFSIDDEFLWAIGQTLKRVPFTYYDRNSPLEAGRHETLGGFQKTEPTILYSIGKEDYITYRAGLGLSVKLGSSAKDPRDASPASAYDVLFRKRKDCDASAQVKLAIFDILGYDTQMIATANHAEAYYKIGGQWWWGSRSYDLSTIKEGNRVAVKHRGIDEENVKVSNRPPMEDYDISQQVGQGPGTGKYEGYYLINKGFSYTIDGTTTKEDMLVKYPGRTYGCVTQEEYDKVLEKVERTLNETTLPKSMLWSIDQTLDRIPYDTYDRYGELESDKWYTLYQFQQQWGFMLWETGRDDFIKVANGLTMSAKLNLEAKDSENATPTSAYDVLFNRRTDGYGLAWLDLAVLDVLGYDAQMRTRGEHPFIYVKAGTRWWSMWGHTTNLLTGRVIVPSRGQY</sequence>
<keyword evidence="1" id="KW-0732">Signal</keyword>
<dbReference type="AlphaFoldDB" id="A0A7G9WB03"/>
<feature type="signal peptide" evidence="1">
    <location>
        <begin position="1"/>
        <end position="24"/>
    </location>
</feature>
<evidence type="ECO:0000313" key="3">
    <source>
        <dbReference type="Proteomes" id="UP000516160"/>
    </source>
</evidence>
<organism evidence="2 3">
    <name type="scientific">Alkalicella caledoniensis</name>
    <dbReference type="NCBI Taxonomy" id="2731377"/>
    <lineage>
        <taxon>Bacteria</taxon>
        <taxon>Bacillati</taxon>
        <taxon>Bacillota</taxon>
        <taxon>Clostridia</taxon>
        <taxon>Eubacteriales</taxon>
        <taxon>Proteinivoracaceae</taxon>
        <taxon>Alkalicella</taxon>
    </lineage>
</organism>
<feature type="chain" id="PRO_5039641530" evidence="1">
    <location>
        <begin position="25"/>
        <end position="526"/>
    </location>
</feature>
<reference evidence="2 3" key="1">
    <citation type="submission" date="2020-07" db="EMBL/GenBank/DDBJ databases">
        <title>Alkalicella. sp. LB2 genome.</title>
        <authorList>
            <person name="Postec A."/>
            <person name="Quemeneur M."/>
        </authorList>
    </citation>
    <scope>NUCLEOTIDE SEQUENCE [LARGE SCALE GENOMIC DNA]</scope>
    <source>
        <strain evidence="2 3">LB2</strain>
    </source>
</reference>
<keyword evidence="3" id="KW-1185">Reference proteome</keyword>
<name>A0A7G9WB03_ALKCA</name>
<dbReference type="RefSeq" id="WP_213166268.1">
    <property type="nucleotide sequence ID" value="NZ_CP058559.1"/>
</dbReference>
<evidence type="ECO:0000256" key="1">
    <source>
        <dbReference type="SAM" id="SignalP"/>
    </source>
</evidence>
<proteinExistence type="predicted"/>
<evidence type="ECO:0000313" key="2">
    <source>
        <dbReference type="EMBL" id="QNO15865.1"/>
    </source>
</evidence>
<gene>
    <name evidence="2" type="ORF">HYG86_14360</name>
</gene>
<accession>A0A7G9WB03</accession>
<dbReference type="Proteomes" id="UP000516160">
    <property type="component" value="Chromosome"/>
</dbReference>